<reference evidence="1" key="1">
    <citation type="submission" date="2020-08" db="EMBL/GenBank/DDBJ databases">
        <title>Multicomponent nature underlies the extraordinary mechanical properties of spider dragline silk.</title>
        <authorList>
            <person name="Kono N."/>
            <person name="Nakamura H."/>
            <person name="Mori M."/>
            <person name="Yoshida Y."/>
            <person name="Ohtoshi R."/>
            <person name="Malay A.D."/>
            <person name="Moran D.A.P."/>
            <person name="Tomita M."/>
            <person name="Numata K."/>
            <person name="Arakawa K."/>
        </authorList>
    </citation>
    <scope>NUCLEOTIDE SEQUENCE</scope>
</reference>
<protein>
    <submittedName>
        <fullName evidence="1">Uncharacterized protein</fullName>
    </submittedName>
</protein>
<evidence type="ECO:0000313" key="1">
    <source>
        <dbReference type="EMBL" id="GFY16925.1"/>
    </source>
</evidence>
<sequence>MTVRSRVELRSFQALGTENLQTPLTLTDRNLVNSSFFGLFRPMGAHPKRPMAKLARVNRIWKRWVQDGNTERLAGSQRPPIAIS</sequence>
<evidence type="ECO:0000313" key="2">
    <source>
        <dbReference type="Proteomes" id="UP000887159"/>
    </source>
</evidence>
<comment type="caution">
    <text evidence="1">The sequence shown here is derived from an EMBL/GenBank/DDBJ whole genome shotgun (WGS) entry which is preliminary data.</text>
</comment>
<dbReference type="EMBL" id="BMAU01021342">
    <property type="protein sequence ID" value="GFY16925.1"/>
    <property type="molecule type" value="Genomic_DNA"/>
</dbReference>
<name>A0A8X6VQW7_TRICX</name>
<organism evidence="1 2">
    <name type="scientific">Trichonephila clavipes</name>
    <name type="common">Golden silk orbweaver</name>
    <name type="synonym">Nephila clavipes</name>
    <dbReference type="NCBI Taxonomy" id="2585209"/>
    <lineage>
        <taxon>Eukaryota</taxon>
        <taxon>Metazoa</taxon>
        <taxon>Ecdysozoa</taxon>
        <taxon>Arthropoda</taxon>
        <taxon>Chelicerata</taxon>
        <taxon>Arachnida</taxon>
        <taxon>Araneae</taxon>
        <taxon>Araneomorphae</taxon>
        <taxon>Entelegynae</taxon>
        <taxon>Araneoidea</taxon>
        <taxon>Nephilidae</taxon>
        <taxon>Trichonephila</taxon>
    </lineage>
</organism>
<gene>
    <name evidence="1" type="ORF">TNCV_3689831</name>
</gene>
<proteinExistence type="predicted"/>
<accession>A0A8X6VQW7</accession>
<dbReference type="AlphaFoldDB" id="A0A8X6VQW7"/>
<dbReference type="Proteomes" id="UP000887159">
    <property type="component" value="Unassembled WGS sequence"/>
</dbReference>
<keyword evidence="2" id="KW-1185">Reference proteome</keyword>